<dbReference type="Gene3D" id="3.30.200.20">
    <property type="entry name" value="Phosphorylase Kinase, domain 1"/>
    <property type="match status" value="1"/>
</dbReference>
<dbReference type="PROSITE" id="PS01058">
    <property type="entry name" value="SAICAR_SYNTHETASE_2"/>
    <property type="match status" value="1"/>
</dbReference>
<dbReference type="NCBIfam" id="TIGR00081">
    <property type="entry name" value="purC"/>
    <property type="match status" value="1"/>
</dbReference>
<dbReference type="PROSITE" id="PS01057">
    <property type="entry name" value="SAICAR_SYNTHETASE_1"/>
    <property type="match status" value="1"/>
</dbReference>
<evidence type="ECO:0000313" key="11">
    <source>
        <dbReference type="Proteomes" id="UP001589906"/>
    </source>
</evidence>
<dbReference type="EMBL" id="JBHLSW010000004">
    <property type="protein sequence ID" value="MFC0633485.1"/>
    <property type="molecule type" value="Genomic_DNA"/>
</dbReference>
<evidence type="ECO:0000256" key="3">
    <source>
        <dbReference type="ARBA" id="ARBA00022598"/>
    </source>
</evidence>
<dbReference type="PANTHER" id="PTHR43599">
    <property type="entry name" value="MULTIFUNCTIONAL PROTEIN ADE2"/>
    <property type="match status" value="1"/>
</dbReference>
<proteinExistence type="inferred from homology"/>
<dbReference type="InterPro" id="IPR018236">
    <property type="entry name" value="SAICAR_synthetase_CS"/>
</dbReference>
<dbReference type="EC" id="6.3.2.6" evidence="8"/>
<dbReference type="HAMAP" id="MF_00137">
    <property type="entry name" value="SAICAR_synth"/>
    <property type="match status" value="1"/>
</dbReference>
<dbReference type="InterPro" id="IPR050089">
    <property type="entry name" value="SAICAR_synthetase"/>
</dbReference>
<dbReference type="CDD" id="cd01415">
    <property type="entry name" value="SAICAR_synt_PurC"/>
    <property type="match status" value="1"/>
</dbReference>
<comment type="catalytic activity">
    <reaction evidence="7 8">
        <text>5-amino-1-(5-phospho-D-ribosyl)imidazole-4-carboxylate + L-aspartate + ATP = (2S)-2-[5-amino-1-(5-phospho-beta-D-ribosyl)imidazole-4-carboxamido]succinate + ADP + phosphate + 2 H(+)</text>
        <dbReference type="Rhea" id="RHEA:22628"/>
        <dbReference type="ChEBI" id="CHEBI:15378"/>
        <dbReference type="ChEBI" id="CHEBI:29991"/>
        <dbReference type="ChEBI" id="CHEBI:30616"/>
        <dbReference type="ChEBI" id="CHEBI:43474"/>
        <dbReference type="ChEBI" id="CHEBI:58443"/>
        <dbReference type="ChEBI" id="CHEBI:77657"/>
        <dbReference type="ChEBI" id="CHEBI:456216"/>
        <dbReference type="EC" id="6.3.2.6"/>
    </reaction>
</comment>
<dbReference type="InterPro" id="IPR001636">
    <property type="entry name" value="SAICAR_synth"/>
</dbReference>
<evidence type="ECO:0000256" key="1">
    <source>
        <dbReference type="ARBA" id="ARBA00004672"/>
    </source>
</evidence>
<protein>
    <recommendedName>
        <fullName evidence="8">Phosphoribosylaminoimidazole-succinocarboxamide synthase</fullName>
        <ecNumber evidence="8">6.3.2.6</ecNumber>
    </recommendedName>
    <alternativeName>
        <fullName evidence="8">SAICAR synthetase</fullName>
    </alternativeName>
</protein>
<dbReference type="InterPro" id="IPR028923">
    <property type="entry name" value="SAICAR_synt/ADE2_N"/>
</dbReference>
<sequence>MNVKRKKLYEGKAKILYEGPEPGTLIQYFKDDATAFNAQKKATLEGKGVLNNKISEFIMTRLNGIGVTNHFIKRLNLREQLIREVEIIPLEVVCRNIVAGSLATRLGQAEGTPLPRSIIEFYYKKDELNDPMVTEEHITAFNWASTQEIDDILAMTVRVNDYLSGMFGAVGITLVDFKIEFGRIWENDFSRVILADEISPDSCRLWDSCTGEKLDKDRFRRDLGNVIESYAEVARRLGIMKDMPTVIQGGLH</sequence>
<comment type="caution">
    <text evidence="10">The sequence shown here is derived from an EMBL/GenBank/DDBJ whole genome shotgun (WGS) entry which is preliminary data.</text>
</comment>
<dbReference type="PROSITE" id="PS50225">
    <property type="entry name" value="SOCS"/>
    <property type="match status" value="1"/>
</dbReference>
<dbReference type="PANTHER" id="PTHR43599:SF3">
    <property type="entry name" value="SI:DKEY-6E2.2"/>
    <property type="match status" value="1"/>
</dbReference>
<accession>A0ABV6R1J4</accession>
<dbReference type="GO" id="GO:0004639">
    <property type="term" value="F:phosphoribosylaminoimidazolesuccinocarboxamide synthase activity"/>
    <property type="evidence" value="ECO:0007669"/>
    <property type="project" value="UniProtKB-EC"/>
</dbReference>
<comment type="similarity">
    <text evidence="2 8">Belongs to the SAICAR synthetase family.</text>
</comment>
<evidence type="ECO:0000256" key="8">
    <source>
        <dbReference type="HAMAP-Rule" id="MF_00137"/>
    </source>
</evidence>
<keyword evidence="3 8" id="KW-0436">Ligase</keyword>
<gene>
    <name evidence="8 10" type="primary">purC</name>
    <name evidence="10" type="ORF">ACFFGE_06295</name>
</gene>
<keyword evidence="5 8" id="KW-0658">Purine biosynthesis</keyword>
<dbReference type="Pfam" id="PF01259">
    <property type="entry name" value="SAICAR_synt"/>
    <property type="match status" value="1"/>
</dbReference>
<name>A0ABV6R1J4_9CAUL</name>
<keyword evidence="4 8" id="KW-0547">Nucleotide-binding</keyword>
<reference evidence="10 11" key="1">
    <citation type="submission" date="2024-09" db="EMBL/GenBank/DDBJ databases">
        <authorList>
            <person name="Sun Q."/>
            <person name="Mori K."/>
        </authorList>
    </citation>
    <scope>NUCLEOTIDE SEQUENCE [LARGE SCALE GENOMIC DNA]</scope>
    <source>
        <strain evidence="10 11">NCAIM B.02621</strain>
    </source>
</reference>
<dbReference type="Proteomes" id="UP001589906">
    <property type="component" value="Unassembled WGS sequence"/>
</dbReference>
<organism evidence="10 11">
    <name type="scientific">Brevundimonas balnearis</name>
    <dbReference type="NCBI Taxonomy" id="1572858"/>
    <lineage>
        <taxon>Bacteria</taxon>
        <taxon>Pseudomonadati</taxon>
        <taxon>Pseudomonadota</taxon>
        <taxon>Alphaproteobacteria</taxon>
        <taxon>Caulobacterales</taxon>
        <taxon>Caulobacteraceae</taxon>
        <taxon>Brevundimonas</taxon>
    </lineage>
</organism>
<evidence type="ECO:0000256" key="7">
    <source>
        <dbReference type="ARBA" id="ARBA00048475"/>
    </source>
</evidence>
<dbReference type="RefSeq" id="WP_376835400.1">
    <property type="nucleotide sequence ID" value="NZ_JBHLSW010000004.1"/>
</dbReference>
<evidence type="ECO:0000256" key="5">
    <source>
        <dbReference type="ARBA" id="ARBA00022755"/>
    </source>
</evidence>
<evidence type="ECO:0000313" key="10">
    <source>
        <dbReference type="EMBL" id="MFC0633485.1"/>
    </source>
</evidence>
<keyword evidence="6 8" id="KW-0067">ATP-binding</keyword>
<evidence type="ECO:0000256" key="6">
    <source>
        <dbReference type="ARBA" id="ARBA00022840"/>
    </source>
</evidence>
<evidence type="ECO:0000256" key="4">
    <source>
        <dbReference type="ARBA" id="ARBA00022741"/>
    </source>
</evidence>
<comment type="pathway">
    <text evidence="1 8">Purine metabolism; IMP biosynthesis via de novo pathway; 5-amino-1-(5-phospho-D-ribosyl)imidazole-4-carboxamide from 5-amino-1-(5-phospho-D-ribosyl)imidazole-4-carboxylate: step 1/2.</text>
</comment>
<dbReference type="InterPro" id="IPR033934">
    <property type="entry name" value="SAICAR_synt_PurC"/>
</dbReference>
<evidence type="ECO:0000259" key="9">
    <source>
        <dbReference type="PROSITE" id="PS50225"/>
    </source>
</evidence>
<dbReference type="Gene3D" id="3.30.470.20">
    <property type="entry name" value="ATP-grasp fold, B domain"/>
    <property type="match status" value="1"/>
</dbReference>
<dbReference type="SUPFAM" id="SSF56104">
    <property type="entry name" value="SAICAR synthase-like"/>
    <property type="match status" value="1"/>
</dbReference>
<keyword evidence="11" id="KW-1185">Reference proteome</keyword>
<evidence type="ECO:0000256" key="2">
    <source>
        <dbReference type="ARBA" id="ARBA00010190"/>
    </source>
</evidence>
<feature type="domain" description="SOCS box" evidence="9">
    <location>
        <begin position="76"/>
        <end position="121"/>
    </location>
</feature>
<dbReference type="InterPro" id="IPR001496">
    <property type="entry name" value="SOCS_box"/>
</dbReference>